<dbReference type="InterPro" id="IPR029063">
    <property type="entry name" value="SAM-dependent_MTases_sf"/>
</dbReference>
<keyword evidence="3 6" id="KW-0808">Transferase</keyword>
<evidence type="ECO:0000259" key="7">
    <source>
        <dbReference type="Pfam" id="PF22528"/>
    </source>
</evidence>
<evidence type="ECO:0000256" key="2">
    <source>
        <dbReference type="ARBA" id="ARBA00022603"/>
    </source>
</evidence>
<dbReference type="CDD" id="cd02440">
    <property type="entry name" value="AdoMet_MTases"/>
    <property type="match status" value="1"/>
</dbReference>
<dbReference type="GO" id="GO:0035242">
    <property type="term" value="F:protein-arginine omega-N asymmetric methyltransferase activity"/>
    <property type="evidence" value="ECO:0007669"/>
    <property type="project" value="UniProtKB-EC"/>
</dbReference>
<dbReference type="EC" id="2.1.1.319" evidence="1"/>
<dbReference type="Gene3D" id="2.70.160.11">
    <property type="entry name" value="Hnrnp arginine n-methyltransferase1"/>
    <property type="match status" value="1"/>
</dbReference>
<dbReference type="EMBL" id="KZ308307">
    <property type="protein sequence ID" value="KAG8227004.1"/>
    <property type="molecule type" value="Genomic_DNA"/>
</dbReference>
<evidence type="ECO:0000313" key="9">
    <source>
        <dbReference type="Proteomes" id="UP000792457"/>
    </source>
</evidence>
<evidence type="ECO:0000256" key="1">
    <source>
        <dbReference type="ARBA" id="ARBA00011925"/>
    </source>
</evidence>
<evidence type="ECO:0000256" key="4">
    <source>
        <dbReference type="ARBA" id="ARBA00022691"/>
    </source>
</evidence>
<organism evidence="8 9">
    <name type="scientific">Ladona fulva</name>
    <name type="common">Scarce chaser dragonfly</name>
    <name type="synonym">Libellula fulva</name>
    <dbReference type="NCBI Taxonomy" id="123851"/>
    <lineage>
        <taxon>Eukaryota</taxon>
        <taxon>Metazoa</taxon>
        <taxon>Ecdysozoa</taxon>
        <taxon>Arthropoda</taxon>
        <taxon>Hexapoda</taxon>
        <taxon>Insecta</taxon>
        <taxon>Pterygota</taxon>
        <taxon>Palaeoptera</taxon>
        <taxon>Odonata</taxon>
        <taxon>Epiprocta</taxon>
        <taxon>Anisoptera</taxon>
        <taxon>Libelluloidea</taxon>
        <taxon>Libellulidae</taxon>
        <taxon>Ladona</taxon>
    </lineage>
</organism>
<dbReference type="GO" id="GO:0032259">
    <property type="term" value="P:methylation"/>
    <property type="evidence" value="ECO:0007669"/>
    <property type="project" value="UniProtKB-KW"/>
</dbReference>
<dbReference type="GO" id="GO:0035241">
    <property type="term" value="F:protein-arginine omega-N monomethyltransferase activity"/>
    <property type="evidence" value="ECO:0007669"/>
    <property type="project" value="TreeGrafter"/>
</dbReference>
<evidence type="ECO:0000313" key="8">
    <source>
        <dbReference type="EMBL" id="KAG8227004.1"/>
    </source>
</evidence>
<dbReference type="OrthoDB" id="7848332at2759"/>
<protein>
    <recommendedName>
        <fullName evidence="1">type I protein arginine methyltransferase</fullName>
        <ecNumber evidence="1">2.1.1.319</ecNumber>
    </recommendedName>
</protein>
<dbReference type="InterPro" id="IPR025799">
    <property type="entry name" value="Arg_MeTrfase"/>
</dbReference>
<dbReference type="FunFam" id="3.40.50.150:FF:000003">
    <property type="entry name" value="Blast:Protein arginine N-methyltransferase 1"/>
    <property type="match status" value="1"/>
</dbReference>
<dbReference type="PANTHER" id="PTHR11006">
    <property type="entry name" value="PROTEIN ARGININE N-METHYLTRANSFERASE"/>
    <property type="match status" value="1"/>
</dbReference>
<name>A0A8K0K2B2_LADFU</name>
<dbReference type="Proteomes" id="UP000792457">
    <property type="component" value="Unassembled WGS sequence"/>
</dbReference>
<keyword evidence="2 6" id="KW-0489">Methyltransferase</keyword>
<dbReference type="AlphaFoldDB" id="A0A8K0K2B2"/>
<keyword evidence="9" id="KW-1185">Reference proteome</keyword>
<dbReference type="PANTHER" id="PTHR11006:SF122">
    <property type="entry name" value="ARGININE METHYLTRANSFERASE 8"/>
    <property type="match status" value="1"/>
</dbReference>
<dbReference type="GO" id="GO:0042054">
    <property type="term" value="F:histone methyltransferase activity"/>
    <property type="evidence" value="ECO:0007669"/>
    <property type="project" value="TreeGrafter"/>
</dbReference>
<accession>A0A8K0K2B2</accession>
<comment type="catalytic activity">
    <reaction evidence="5">
        <text>L-arginyl-[protein] + S-adenosyl-L-methionine = N(omega)-methyl-L-arginyl-[protein] + S-adenosyl-L-homocysteine + H(+)</text>
        <dbReference type="Rhea" id="RHEA:48100"/>
        <dbReference type="Rhea" id="RHEA-COMP:10532"/>
        <dbReference type="Rhea" id="RHEA-COMP:11990"/>
        <dbReference type="ChEBI" id="CHEBI:15378"/>
        <dbReference type="ChEBI" id="CHEBI:29965"/>
        <dbReference type="ChEBI" id="CHEBI:57856"/>
        <dbReference type="ChEBI" id="CHEBI:59789"/>
        <dbReference type="ChEBI" id="CHEBI:65280"/>
    </reaction>
    <physiologicalReaction direction="left-to-right" evidence="5">
        <dbReference type="Rhea" id="RHEA:48101"/>
    </physiologicalReaction>
</comment>
<dbReference type="SUPFAM" id="SSF53335">
    <property type="entry name" value="S-adenosyl-L-methionine-dependent methyltransferases"/>
    <property type="match status" value="1"/>
</dbReference>
<reference evidence="8" key="1">
    <citation type="submission" date="2013-04" db="EMBL/GenBank/DDBJ databases">
        <authorList>
            <person name="Qu J."/>
            <person name="Murali S.C."/>
            <person name="Bandaranaike D."/>
            <person name="Bellair M."/>
            <person name="Blankenburg K."/>
            <person name="Chao H."/>
            <person name="Dinh H."/>
            <person name="Doddapaneni H."/>
            <person name="Downs B."/>
            <person name="Dugan-Rocha S."/>
            <person name="Elkadiri S."/>
            <person name="Gnanaolivu R.D."/>
            <person name="Hernandez B."/>
            <person name="Javaid M."/>
            <person name="Jayaseelan J.C."/>
            <person name="Lee S."/>
            <person name="Li M."/>
            <person name="Ming W."/>
            <person name="Munidasa M."/>
            <person name="Muniz J."/>
            <person name="Nguyen L."/>
            <person name="Ongeri F."/>
            <person name="Osuji N."/>
            <person name="Pu L.-L."/>
            <person name="Puazo M."/>
            <person name="Qu C."/>
            <person name="Quiroz J."/>
            <person name="Raj R."/>
            <person name="Weissenberger G."/>
            <person name="Xin Y."/>
            <person name="Zou X."/>
            <person name="Han Y."/>
            <person name="Richards S."/>
            <person name="Worley K."/>
            <person name="Muzny D."/>
            <person name="Gibbs R."/>
        </authorList>
    </citation>
    <scope>NUCLEOTIDE SEQUENCE</scope>
    <source>
        <strain evidence="8">Sampled in the wild</strain>
    </source>
</reference>
<keyword evidence="4 6" id="KW-0949">S-adenosyl-L-methionine</keyword>
<evidence type="ECO:0000256" key="5">
    <source>
        <dbReference type="ARBA" id="ARBA00049303"/>
    </source>
</evidence>
<proteinExistence type="predicted"/>
<dbReference type="Gene3D" id="3.40.50.150">
    <property type="entry name" value="Vaccinia Virus protein VP39"/>
    <property type="match status" value="1"/>
</dbReference>
<comment type="caution">
    <text evidence="8">The sequence shown here is derived from an EMBL/GenBank/DDBJ whole genome shotgun (WGS) entry which is preliminary data.</text>
</comment>
<reference evidence="8" key="2">
    <citation type="submission" date="2017-10" db="EMBL/GenBank/DDBJ databases">
        <title>Ladona fulva Genome sequencing and assembly.</title>
        <authorList>
            <person name="Murali S."/>
            <person name="Richards S."/>
            <person name="Bandaranaike D."/>
            <person name="Bellair M."/>
            <person name="Blankenburg K."/>
            <person name="Chao H."/>
            <person name="Dinh H."/>
            <person name="Doddapaneni H."/>
            <person name="Dugan-Rocha S."/>
            <person name="Elkadiri S."/>
            <person name="Gnanaolivu R."/>
            <person name="Hernandez B."/>
            <person name="Skinner E."/>
            <person name="Javaid M."/>
            <person name="Lee S."/>
            <person name="Li M."/>
            <person name="Ming W."/>
            <person name="Munidasa M."/>
            <person name="Muniz J."/>
            <person name="Nguyen L."/>
            <person name="Hughes D."/>
            <person name="Osuji N."/>
            <person name="Pu L.-L."/>
            <person name="Puazo M."/>
            <person name="Qu C."/>
            <person name="Quiroz J."/>
            <person name="Raj R."/>
            <person name="Weissenberger G."/>
            <person name="Xin Y."/>
            <person name="Zou X."/>
            <person name="Han Y."/>
            <person name="Worley K."/>
            <person name="Muzny D."/>
            <person name="Gibbs R."/>
        </authorList>
    </citation>
    <scope>NUCLEOTIDE SEQUENCE</scope>
    <source>
        <strain evidence="8">Sampled in the wild</strain>
    </source>
</reference>
<dbReference type="Pfam" id="PF06325">
    <property type="entry name" value="PrmA"/>
    <property type="match status" value="1"/>
</dbReference>
<sequence length="425" mass="46946">MSENSCQVNASEDYFCSYEDLTVHRLMLSDVPRMAAYKNAILSNKSYFEGSVVMDVGAGTGILSLFCALAGAKKVYAVEASSVSSVAKEVIQENNFSDVVEVLHGRVEDAVLPEGVKVDIIVSEWMGFYLLHESMLDSVIAAREKFLKPSGKLFPDIAHLFAAPCSTPKQLALQLEKDKKFWADVCGFKMNSVGSLIAKSRENTPEVSTVVEKGDLLSSGTKLFSLDLSKITLKQLDSFEARKFISVDRDGEYSGICLWFECEFPHLSKDDLDEEKGSLENSDKSSCDRVTLSTSPFLPPTHWKQTLIMWPPDTIAAIAAENIEETAEEIGDKSKDLENSSDDSNKKWIVENGEVVGFKLALNRDSECPRRYEIQLEVLDPTEEDHPIPCECGAARCTVIAAFLQQNEESSNSSFSTDGDCDVDD</sequence>
<feature type="domain" description="Protein arginine N-methyltransferase" evidence="7">
    <location>
        <begin position="158"/>
        <end position="310"/>
    </location>
</feature>
<dbReference type="Pfam" id="PF22528">
    <property type="entry name" value="PRMT_C"/>
    <property type="match status" value="1"/>
</dbReference>
<dbReference type="InterPro" id="IPR055135">
    <property type="entry name" value="PRMT_dom"/>
</dbReference>
<dbReference type="PROSITE" id="PS51678">
    <property type="entry name" value="SAM_MT_PRMT"/>
    <property type="match status" value="1"/>
</dbReference>
<gene>
    <name evidence="8" type="ORF">J437_LFUL000309</name>
</gene>
<dbReference type="GO" id="GO:0005634">
    <property type="term" value="C:nucleus"/>
    <property type="evidence" value="ECO:0007669"/>
    <property type="project" value="TreeGrafter"/>
</dbReference>
<evidence type="ECO:0000256" key="3">
    <source>
        <dbReference type="ARBA" id="ARBA00022679"/>
    </source>
</evidence>
<evidence type="ECO:0000256" key="6">
    <source>
        <dbReference type="PROSITE-ProRule" id="PRU01015"/>
    </source>
</evidence>